<dbReference type="KEGG" id="mgj:MGM1_0380"/>
<evidence type="ECO:0000313" key="3">
    <source>
        <dbReference type="Proteomes" id="UP000030066"/>
    </source>
</evidence>
<name>A0A097SS70_9BACT</name>
<dbReference type="EMBL" id="CP007711">
    <property type="protein sequence ID" value="AIV03425.1"/>
    <property type="molecule type" value="Genomic_DNA"/>
</dbReference>
<keyword evidence="1" id="KW-1133">Transmembrane helix</keyword>
<gene>
    <name evidence="2" type="ORF">MGM1_0380</name>
</gene>
<feature type="transmembrane region" description="Helical" evidence="1">
    <location>
        <begin position="503"/>
        <end position="527"/>
    </location>
</feature>
<evidence type="ECO:0000313" key="2">
    <source>
        <dbReference type="EMBL" id="AIV03425.1"/>
    </source>
</evidence>
<organism evidence="2 3">
    <name type="scientific">Candidatus Malacoplasma girerdii</name>
    <dbReference type="NCBI Taxonomy" id="1318617"/>
    <lineage>
        <taxon>Bacteria</taxon>
        <taxon>Bacillati</taxon>
        <taxon>Mycoplasmatota</taxon>
        <taxon>Mycoplasmoidales</taxon>
        <taxon>Mycoplasmoidaceae</taxon>
        <taxon>Malacoplasma</taxon>
    </lineage>
</organism>
<keyword evidence="1" id="KW-0812">Transmembrane</keyword>
<accession>A0A097SS70</accession>
<dbReference type="STRING" id="1318617.MGM1_0380"/>
<reference evidence="2 3" key="1">
    <citation type="journal article" date="2014" name="PLoS ONE">
        <title>An emerging Mycoplasma associated with trichomoniasis, vaginal infection and disease.</title>
        <authorList>
            <consortium name="Vaginal Microbiome Consortium"/>
            <person name="Fettweis J.M."/>
            <person name="Serrano M.G."/>
            <person name="Huang B."/>
            <person name="Brooks J.P."/>
            <person name="Glascock A.L."/>
            <person name="Sheth N.U."/>
            <person name="Strauss J.F.III."/>
            <person name="Jefferson K.K."/>
            <person name="Buck G.A."/>
        </authorList>
    </citation>
    <scope>NUCLEOTIDE SEQUENCE [LARGE SCALE GENOMIC DNA]</scope>
    <source>
        <strain evidence="2 3">VCU_M1</strain>
    </source>
</reference>
<sequence length="551" mass="64097">MPKFWKHLLFPVIAVSTLTIPLILSSKLTSQLNSNESSIIDKTAKTIHPHTIDNLPYYPIPPTYTTTPDEKVEYGKDIRRLFPNYFELAKKLNISGITENMLIWYTWTDKEGKKQKVKSWPDLTKHGWTYEKFFLSSEVCNKLGINKDDPFNLKNLYDKLNVKTKILDLNGAYKSNPYRDEIIKVWLNPIFIHNVNETIQTSFFDLFNEINFANNDLWYFPLLGWDTSKTGNKQYSLFINKRKIKTAGIFANLLTVDFRNNNFTTLPHIFDSSIGKIDASLWLNKTNNDSKFYVDGNCFGQDPRTRASSIFSLQYKFASPNVFVFNTWNERINGKTHSYQSNAFFDDNNWLDGLVKKTAAEKLKLKTIDELKSVDLDSVNEDINELYPNLSKNKNTTTVGAVLSCWLIKFLNDNYLASDYIYNQYESIPIFVDMFDPYCLFAFNNYEAERWIINLPIQIYTSQVIDSVTPTKDGNYSYNVSYLETFPGFYSYQVAFFTKQKTMAIVFGSAFTVSALFLIWIAFYYGYLRKKIVSQRKTASISQLKEFEENK</sequence>
<keyword evidence="3" id="KW-1185">Reference proteome</keyword>
<keyword evidence="1" id="KW-0472">Membrane</keyword>
<dbReference type="Proteomes" id="UP000030066">
    <property type="component" value="Chromosome"/>
</dbReference>
<dbReference type="HOGENOM" id="CLU_494084_0_0_14"/>
<protein>
    <submittedName>
        <fullName evidence="2">Uncharacterized protein</fullName>
    </submittedName>
</protein>
<proteinExistence type="predicted"/>
<dbReference type="AlphaFoldDB" id="A0A097SS70"/>
<evidence type="ECO:0000256" key="1">
    <source>
        <dbReference type="SAM" id="Phobius"/>
    </source>
</evidence>